<keyword evidence="10" id="KW-0735">Signal-anchor</keyword>
<keyword evidence="3 10" id="KW-0813">Transport</keyword>
<keyword evidence="9" id="KW-0472">Membrane</keyword>
<evidence type="ECO:0000313" key="14">
    <source>
        <dbReference type="Proteomes" id="UP000638014"/>
    </source>
</evidence>
<dbReference type="InterPro" id="IPR037682">
    <property type="entry name" value="TonB_C"/>
</dbReference>
<dbReference type="GO" id="GO:0055085">
    <property type="term" value="P:transmembrane transport"/>
    <property type="evidence" value="ECO:0007669"/>
    <property type="project" value="InterPro"/>
</dbReference>
<comment type="function">
    <text evidence="10">Interacts with outer membrane receptor proteins that carry out high-affinity binding and energy dependent uptake into the periplasmic space of specific substrates. It could act to transduce energy from the cytoplasmic membrane to specific energy-requiring processes in the outer membrane, resulting in the release into the periplasm of ligands bound by these outer membrane proteins.</text>
</comment>
<evidence type="ECO:0000256" key="10">
    <source>
        <dbReference type="RuleBase" id="RU362123"/>
    </source>
</evidence>
<evidence type="ECO:0000256" key="11">
    <source>
        <dbReference type="SAM" id="SignalP"/>
    </source>
</evidence>
<dbReference type="PANTHER" id="PTHR33446">
    <property type="entry name" value="PROTEIN TONB-RELATED"/>
    <property type="match status" value="1"/>
</dbReference>
<keyword evidence="11" id="KW-0732">Signal</keyword>
<dbReference type="NCBIfam" id="TIGR01352">
    <property type="entry name" value="tonB_Cterm"/>
    <property type="match status" value="1"/>
</dbReference>
<keyword evidence="7 10" id="KW-0653">Protein transport</keyword>
<evidence type="ECO:0000256" key="5">
    <source>
        <dbReference type="ARBA" id="ARBA00022519"/>
    </source>
</evidence>
<dbReference type="GO" id="GO:0015891">
    <property type="term" value="P:siderophore transport"/>
    <property type="evidence" value="ECO:0007669"/>
    <property type="project" value="InterPro"/>
</dbReference>
<dbReference type="GO" id="GO:0030288">
    <property type="term" value="C:outer membrane-bounded periplasmic space"/>
    <property type="evidence" value="ECO:0007669"/>
    <property type="project" value="InterPro"/>
</dbReference>
<evidence type="ECO:0000256" key="8">
    <source>
        <dbReference type="ARBA" id="ARBA00022989"/>
    </source>
</evidence>
<comment type="subcellular location">
    <subcellularLocation>
        <location evidence="1 10">Cell inner membrane</location>
        <topology evidence="1 10">Single-pass membrane protein</topology>
        <orientation evidence="1 10">Periplasmic side</orientation>
    </subcellularLocation>
</comment>
<reference evidence="13" key="1">
    <citation type="submission" date="2020-09" db="EMBL/GenBank/DDBJ databases">
        <title>A novel bacterium of genus Neiella, isolated from South China Sea.</title>
        <authorList>
            <person name="Huang H."/>
            <person name="Mo K."/>
            <person name="Hu Y."/>
        </authorList>
    </citation>
    <scope>NUCLEOTIDE SEQUENCE</scope>
    <source>
        <strain evidence="13">HB171785</strain>
    </source>
</reference>
<dbReference type="InterPro" id="IPR051045">
    <property type="entry name" value="TonB-dependent_transducer"/>
</dbReference>
<dbReference type="GO" id="GO:0031992">
    <property type="term" value="F:energy transducer activity"/>
    <property type="evidence" value="ECO:0007669"/>
    <property type="project" value="InterPro"/>
</dbReference>
<keyword evidence="5 10" id="KW-0997">Cell inner membrane</keyword>
<dbReference type="PRINTS" id="PR01374">
    <property type="entry name" value="TONBPROTEIN"/>
</dbReference>
<sequence length="231" mass="26228">MKQGWIILTAALLFGCASTSETTSTSSQSVPQLAEQFQSVNPIVRIEPKYPKRAAEKRKSGWVHLRFDISTLGAVQNIRVVDSYPKRYGFEKNAGEAVKRWKYKPLWIDGKAVVRKNHEVVVSFDHNASRPNKPTVSDNLIESTIVDIETLTCREFNSMALVYKFVDKGRYKALLFASFLYGYTAGQNLSTQYQPKQFKATFEKLQNVCQSDLDQPLLPALNLAYHQLLET</sequence>
<dbReference type="Pfam" id="PF03544">
    <property type="entry name" value="TonB_C"/>
    <property type="match status" value="1"/>
</dbReference>
<keyword evidence="14" id="KW-1185">Reference proteome</keyword>
<dbReference type="InterPro" id="IPR006260">
    <property type="entry name" value="TonB/TolA_C"/>
</dbReference>
<comment type="similarity">
    <text evidence="2 10">Belongs to the TonB family.</text>
</comment>
<evidence type="ECO:0000256" key="4">
    <source>
        <dbReference type="ARBA" id="ARBA00022475"/>
    </source>
</evidence>
<proteinExistence type="inferred from homology"/>
<comment type="caution">
    <text evidence="13">The sequence shown here is derived from an EMBL/GenBank/DDBJ whole genome shotgun (WGS) entry which is preliminary data.</text>
</comment>
<dbReference type="RefSeq" id="WP_191143445.1">
    <property type="nucleotide sequence ID" value="NZ_JACXAF010000003.1"/>
</dbReference>
<dbReference type="PROSITE" id="PS52015">
    <property type="entry name" value="TONB_CTD"/>
    <property type="match status" value="1"/>
</dbReference>
<feature type="chain" id="PRO_5035222194" description="Protein TonB" evidence="11">
    <location>
        <begin position="20"/>
        <end position="231"/>
    </location>
</feature>
<evidence type="ECO:0000256" key="3">
    <source>
        <dbReference type="ARBA" id="ARBA00022448"/>
    </source>
</evidence>
<dbReference type="GO" id="GO:0015031">
    <property type="term" value="P:protein transport"/>
    <property type="evidence" value="ECO:0007669"/>
    <property type="project" value="UniProtKB-UniRule"/>
</dbReference>
<feature type="domain" description="TonB C-terminal" evidence="12">
    <location>
        <begin position="35"/>
        <end position="133"/>
    </location>
</feature>
<dbReference type="Proteomes" id="UP000638014">
    <property type="component" value="Unassembled WGS sequence"/>
</dbReference>
<evidence type="ECO:0000256" key="9">
    <source>
        <dbReference type="ARBA" id="ARBA00023136"/>
    </source>
</evidence>
<keyword evidence="6" id="KW-0812">Transmembrane</keyword>
<dbReference type="PANTHER" id="PTHR33446:SF14">
    <property type="entry name" value="PROTEIN TONB"/>
    <property type="match status" value="1"/>
</dbReference>
<keyword evidence="8" id="KW-1133">Transmembrane helix</keyword>
<keyword evidence="4 10" id="KW-1003">Cell membrane</keyword>
<dbReference type="PROSITE" id="PS51257">
    <property type="entry name" value="PROKAR_LIPOPROTEIN"/>
    <property type="match status" value="1"/>
</dbReference>
<evidence type="ECO:0000256" key="6">
    <source>
        <dbReference type="ARBA" id="ARBA00022692"/>
    </source>
</evidence>
<evidence type="ECO:0000256" key="2">
    <source>
        <dbReference type="ARBA" id="ARBA00006555"/>
    </source>
</evidence>
<evidence type="ECO:0000313" key="13">
    <source>
        <dbReference type="EMBL" id="MBD1388331.1"/>
    </source>
</evidence>
<evidence type="ECO:0000259" key="12">
    <source>
        <dbReference type="PROSITE" id="PS52015"/>
    </source>
</evidence>
<organism evidence="13 14">
    <name type="scientific">Neiella litorisoli</name>
    <dbReference type="NCBI Taxonomy" id="2771431"/>
    <lineage>
        <taxon>Bacteria</taxon>
        <taxon>Pseudomonadati</taxon>
        <taxon>Pseudomonadota</taxon>
        <taxon>Gammaproteobacteria</taxon>
        <taxon>Alteromonadales</taxon>
        <taxon>Echinimonadaceae</taxon>
        <taxon>Neiella</taxon>
    </lineage>
</organism>
<dbReference type="SUPFAM" id="SSF74653">
    <property type="entry name" value="TolA/TonB C-terminal domain"/>
    <property type="match status" value="1"/>
</dbReference>
<dbReference type="EMBL" id="JACXAF010000003">
    <property type="protein sequence ID" value="MBD1388331.1"/>
    <property type="molecule type" value="Genomic_DNA"/>
</dbReference>
<dbReference type="InterPro" id="IPR003538">
    <property type="entry name" value="TonB"/>
</dbReference>
<feature type="signal peptide" evidence="11">
    <location>
        <begin position="1"/>
        <end position="19"/>
    </location>
</feature>
<name>A0A8J6QI90_9GAMM</name>
<accession>A0A8J6QI90</accession>
<dbReference type="GO" id="GO:0005886">
    <property type="term" value="C:plasma membrane"/>
    <property type="evidence" value="ECO:0007669"/>
    <property type="project" value="UniProtKB-SubCell"/>
</dbReference>
<evidence type="ECO:0000256" key="7">
    <source>
        <dbReference type="ARBA" id="ARBA00022927"/>
    </source>
</evidence>
<evidence type="ECO:0000256" key="1">
    <source>
        <dbReference type="ARBA" id="ARBA00004383"/>
    </source>
</evidence>
<protein>
    <recommendedName>
        <fullName evidence="10">Protein TonB</fullName>
    </recommendedName>
</protein>
<gene>
    <name evidence="13" type="ORF">IC617_02725</name>
</gene>
<dbReference type="AlphaFoldDB" id="A0A8J6QI90"/>
<dbReference type="Gene3D" id="3.30.2420.10">
    <property type="entry name" value="TonB"/>
    <property type="match status" value="1"/>
</dbReference>